<proteinExistence type="predicted"/>
<dbReference type="InterPro" id="IPR012373">
    <property type="entry name" value="Ferrdict_sens_TM"/>
</dbReference>
<feature type="transmembrane region" description="Helical" evidence="1">
    <location>
        <begin position="89"/>
        <end position="107"/>
    </location>
</feature>
<name>A0A4Q7MM39_9BACT</name>
<evidence type="ECO:0000313" key="5">
    <source>
        <dbReference type="Proteomes" id="UP000293874"/>
    </source>
</evidence>
<feature type="domain" description="Protein FecR C-terminal" evidence="3">
    <location>
        <begin position="331"/>
        <end position="395"/>
    </location>
</feature>
<dbReference type="AlphaFoldDB" id="A0A4Q7MM39"/>
<comment type="caution">
    <text evidence="4">The sequence shown here is derived from an EMBL/GenBank/DDBJ whole genome shotgun (WGS) entry which is preliminary data.</text>
</comment>
<dbReference type="Gene3D" id="3.55.50.30">
    <property type="match status" value="1"/>
</dbReference>
<keyword evidence="1" id="KW-1133">Transmembrane helix</keyword>
<reference evidence="4 5" key="1">
    <citation type="submission" date="2019-02" db="EMBL/GenBank/DDBJ databases">
        <title>Genomic Encyclopedia of Type Strains, Phase IV (KMG-IV): sequencing the most valuable type-strain genomes for metagenomic binning, comparative biology and taxonomic classification.</title>
        <authorList>
            <person name="Goeker M."/>
        </authorList>
    </citation>
    <scope>NUCLEOTIDE SEQUENCE [LARGE SCALE GENOMIC DNA]</scope>
    <source>
        <strain evidence="4 5">DSM 18116</strain>
    </source>
</reference>
<keyword evidence="1" id="KW-0812">Transmembrane</keyword>
<keyword evidence="1" id="KW-0472">Membrane</keyword>
<feature type="domain" description="FecR protein" evidence="2">
    <location>
        <begin position="185"/>
        <end position="280"/>
    </location>
</feature>
<dbReference type="Pfam" id="PF04773">
    <property type="entry name" value="FecR"/>
    <property type="match status" value="1"/>
</dbReference>
<dbReference type="EMBL" id="SGXA01000003">
    <property type="protein sequence ID" value="RZS69087.1"/>
    <property type="molecule type" value="Genomic_DNA"/>
</dbReference>
<sequence length="397" mass="44524">MMEKNVEERVKELIVLKITNKLSEEQSKELDELRKIPGVNLFIEKMTKEYLVEEIKVIKKLDERKSLVWDSMRPGIEFRKKVLTLWQRVAIAASFVIVVSGGVYLYFNMTRNNDPVVAGKKQDLLQQDILPPEGTAILTLADGRKVALDGKQNPALANQGGSSISNESDGLVYKQGEAAKEVLNTVTTPRGVMFSVTMADGTRAWLNTASSIRYPAAFTGSERRVTITGEVYFDVAKDAKRPFIVMADNSEIRVLGTQFNVNAYSNEPSVRTTLVTGKVEVGMPAINDKAVLKPGQQARAQRGDAALALIKNADLEEVTGWRNDKFVFQGEGASIQDIMKQLQRYYDIDVEYQGKIPDDHFVAIMPRSLPISRILQVLQKTERIKFRIDDRKVIVMP</sequence>
<dbReference type="InterPro" id="IPR006860">
    <property type="entry name" value="FecR"/>
</dbReference>
<dbReference type="RefSeq" id="WP_130543454.1">
    <property type="nucleotide sequence ID" value="NZ_CP042431.1"/>
</dbReference>
<evidence type="ECO:0000259" key="2">
    <source>
        <dbReference type="Pfam" id="PF04773"/>
    </source>
</evidence>
<dbReference type="Pfam" id="PF16344">
    <property type="entry name" value="FecR_C"/>
    <property type="match status" value="1"/>
</dbReference>
<dbReference type="PANTHER" id="PTHR30273">
    <property type="entry name" value="PERIPLASMIC SIGNAL SENSOR AND SIGMA FACTOR ACTIVATOR FECR-RELATED"/>
    <property type="match status" value="1"/>
</dbReference>
<keyword evidence="5" id="KW-1185">Reference proteome</keyword>
<dbReference type="OrthoDB" id="1097347at2"/>
<evidence type="ECO:0000313" key="4">
    <source>
        <dbReference type="EMBL" id="RZS69087.1"/>
    </source>
</evidence>
<organism evidence="4 5">
    <name type="scientific">Pseudobacter ginsenosidimutans</name>
    <dbReference type="NCBI Taxonomy" id="661488"/>
    <lineage>
        <taxon>Bacteria</taxon>
        <taxon>Pseudomonadati</taxon>
        <taxon>Bacteroidota</taxon>
        <taxon>Chitinophagia</taxon>
        <taxon>Chitinophagales</taxon>
        <taxon>Chitinophagaceae</taxon>
        <taxon>Pseudobacter</taxon>
    </lineage>
</organism>
<dbReference type="InterPro" id="IPR032508">
    <property type="entry name" value="FecR_C"/>
</dbReference>
<dbReference type="Proteomes" id="UP000293874">
    <property type="component" value="Unassembled WGS sequence"/>
</dbReference>
<dbReference type="FunFam" id="2.60.120.1440:FF:000001">
    <property type="entry name" value="Putative anti-sigma factor"/>
    <property type="match status" value="1"/>
</dbReference>
<evidence type="ECO:0000259" key="3">
    <source>
        <dbReference type="Pfam" id="PF16344"/>
    </source>
</evidence>
<protein>
    <submittedName>
        <fullName evidence="4">FecR family protein</fullName>
    </submittedName>
</protein>
<gene>
    <name evidence="4" type="ORF">EV199_4912</name>
</gene>
<dbReference type="PANTHER" id="PTHR30273:SF2">
    <property type="entry name" value="PROTEIN FECR"/>
    <property type="match status" value="1"/>
</dbReference>
<accession>A0A4Q7MM39</accession>
<dbReference type="GO" id="GO:0016989">
    <property type="term" value="F:sigma factor antagonist activity"/>
    <property type="evidence" value="ECO:0007669"/>
    <property type="project" value="TreeGrafter"/>
</dbReference>
<dbReference type="Gene3D" id="2.60.120.1440">
    <property type="match status" value="1"/>
</dbReference>
<evidence type="ECO:0000256" key="1">
    <source>
        <dbReference type="SAM" id="Phobius"/>
    </source>
</evidence>